<keyword evidence="3" id="KW-1185">Reference proteome</keyword>
<feature type="region of interest" description="Disordered" evidence="1">
    <location>
        <begin position="150"/>
        <end position="197"/>
    </location>
</feature>
<feature type="compositionally biased region" description="Basic residues" evidence="1">
    <location>
        <begin position="185"/>
        <end position="197"/>
    </location>
</feature>
<dbReference type="AlphaFoldDB" id="A0A4S8L2J2"/>
<sequence>MDELEVLMETFIEYEEAFRFTEANGTLRSHKEIKLMKEWEKLGRPEWMDMEVSNKNIDTLLKMVRTWWLDILPERDSDDDNWSPLDSVSGKNGIWRFVCCLVWVIVLLRGEEKISERSDDQRRQIGEWILAVREVESTLGKVIQYGIWPPKKRKSTAADPPESPKRRKTRASAAKGDNVVDKKCTGKGRMKGKAKAK</sequence>
<dbReference type="Proteomes" id="UP000297245">
    <property type="component" value="Unassembled WGS sequence"/>
</dbReference>
<evidence type="ECO:0000313" key="2">
    <source>
        <dbReference type="EMBL" id="THU82684.1"/>
    </source>
</evidence>
<protein>
    <submittedName>
        <fullName evidence="2">Uncharacterized protein</fullName>
    </submittedName>
</protein>
<accession>A0A4S8L2J2</accession>
<evidence type="ECO:0000313" key="3">
    <source>
        <dbReference type="Proteomes" id="UP000297245"/>
    </source>
</evidence>
<proteinExistence type="predicted"/>
<organism evidence="2 3">
    <name type="scientific">Dendrothele bispora (strain CBS 962.96)</name>
    <dbReference type="NCBI Taxonomy" id="1314807"/>
    <lineage>
        <taxon>Eukaryota</taxon>
        <taxon>Fungi</taxon>
        <taxon>Dikarya</taxon>
        <taxon>Basidiomycota</taxon>
        <taxon>Agaricomycotina</taxon>
        <taxon>Agaricomycetes</taxon>
        <taxon>Agaricomycetidae</taxon>
        <taxon>Agaricales</taxon>
        <taxon>Agaricales incertae sedis</taxon>
        <taxon>Dendrothele</taxon>
    </lineage>
</organism>
<evidence type="ECO:0000256" key="1">
    <source>
        <dbReference type="SAM" id="MobiDB-lite"/>
    </source>
</evidence>
<name>A0A4S8L2J2_DENBC</name>
<dbReference type="EMBL" id="ML179714">
    <property type="protein sequence ID" value="THU82684.1"/>
    <property type="molecule type" value="Genomic_DNA"/>
</dbReference>
<gene>
    <name evidence="2" type="ORF">K435DRAFT_872043</name>
</gene>
<reference evidence="2 3" key="1">
    <citation type="journal article" date="2019" name="Nat. Ecol. Evol.">
        <title>Megaphylogeny resolves global patterns of mushroom evolution.</title>
        <authorList>
            <person name="Varga T."/>
            <person name="Krizsan K."/>
            <person name="Foldi C."/>
            <person name="Dima B."/>
            <person name="Sanchez-Garcia M."/>
            <person name="Sanchez-Ramirez S."/>
            <person name="Szollosi G.J."/>
            <person name="Szarkandi J.G."/>
            <person name="Papp V."/>
            <person name="Albert L."/>
            <person name="Andreopoulos W."/>
            <person name="Angelini C."/>
            <person name="Antonin V."/>
            <person name="Barry K.W."/>
            <person name="Bougher N.L."/>
            <person name="Buchanan P."/>
            <person name="Buyck B."/>
            <person name="Bense V."/>
            <person name="Catcheside P."/>
            <person name="Chovatia M."/>
            <person name="Cooper J."/>
            <person name="Damon W."/>
            <person name="Desjardin D."/>
            <person name="Finy P."/>
            <person name="Geml J."/>
            <person name="Haridas S."/>
            <person name="Hughes K."/>
            <person name="Justo A."/>
            <person name="Karasinski D."/>
            <person name="Kautmanova I."/>
            <person name="Kiss B."/>
            <person name="Kocsube S."/>
            <person name="Kotiranta H."/>
            <person name="LaButti K.M."/>
            <person name="Lechner B.E."/>
            <person name="Liimatainen K."/>
            <person name="Lipzen A."/>
            <person name="Lukacs Z."/>
            <person name="Mihaltcheva S."/>
            <person name="Morgado L.N."/>
            <person name="Niskanen T."/>
            <person name="Noordeloos M.E."/>
            <person name="Ohm R.A."/>
            <person name="Ortiz-Santana B."/>
            <person name="Ovrebo C."/>
            <person name="Racz N."/>
            <person name="Riley R."/>
            <person name="Savchenko A."/>
            <person name="Shiryaev A."/>
            <person name="Soop K."/>
            <person name="Spirin V."/>
            <person name="Szebenyi C."/>
            <person name="Tomsovsky M."/>
            <person name="Tulloss R.E."/>
            <person name="Uehling J."/>
            <person name="Grigoriev I.V."/>
            <person name="Vagvolgyi C."/>
            <person name="Papp T."/>
            <person name="Martin F.M."/>
            <person name="Miettinen O."/>
            <person name="Hibbett D.S."/>
            <person name="Nagy L.G."/>
        </authorList>
    </citation>
    <scope>NUCLEOTIDE SEQUENCE [LARGE SCALE GENOMIC DNA]</scope>
    <source>
        <strain evidence="2 3">CBS 962.96</strain>
    </source>
</reference>